<feature type="transmembrane region" description="Helical" evidence="1">
    <location>
        <begin position="6"/>
        <end position="27"/>
    </location>
</feature>
<dbReference type="RefSeq" id="WP_184234991.1">
    <property type="nucleotide sequence ID" value="NZ_JACHMJ010000001.1"/>
</dbReference>
<keyword evidence="1" id="KW-1133">Transmembrane helix</keyword>
<name>A0A841ANK2_9MICO</name>
<accession>A0A841ANK2</accession>
<keyword evidence="3" id="KW-1185">Reference proteome</keyword>
<comment type="caution">
    <text evidence="2">The sequence shown here is derived from an EMBL/GenBank/DDBJ whole genome shotgun (WGS) entry which is preliminary data.</text>
</comment>
<evidence type="ECO:0000313" key="3">
    <source>
        <dbReference type="Proteomes" id="UP000536685"/>
    </source>
</evidence>
<organism evidence="2 3">
    <name type="scientific">Conyzicola lurida</name>
    <dbReference type="NCBI Taxonomy" id="1172621"/>
    <lineage>
        <taxon>Bacteria</taxon>
        <taxon>Bacillati</taxon>
        <taxon>Actinomycetota</taxon>
        <taxon>Actinomycetes</taxon>
        <taxon>Micrococcales</taxon>
        <taxon>Microbacteriaceae</taxon>
        <taxon>Conyzicola</taxon>
    </lineage>
</organism>
<keyword evidence="1" id="KW-0472">Membrane</keyword>
<evidence type="ECO:0000256" key="1">
    <source>
        <dbReference type="SAM" id="Phobius"/>
    </source>
</evidence>
<evidence type="ECO:0000313" key="2">
    <source>
        <dbReference type="EMBL" id="MBB5842999.1"/>
    </source>
</evidence>
<protein>
    <submittedName>
        <fullName evidence="2">Uncharacterized protein</fullName>
    </submittedName>
</protein>
<dbReference type="Proteomes" id="UP000536685">
    <property type="component" value="Unassembled WGS sequence"/>
</dbReference>
<reference evidence="2 3" key="1">
    <citation type="submission" date="2020-08" db="EMBL/GenBank/DDBJ databases">
        <title>Sequencing the genomes of 1000 actinobacteria strains.</title>
        <authorList>
            <person name="Klenk H.-P."/>
        </authorList>
    </citation>
    <scope>NUCLEOTIDE SEQUENCE [LARGE SCALE GENOMIC DNA]</scope>
    <source>
        <strain evidence="2 3">DSM 105784</strain>
    </source>
</reference>
<keyword evidence="1" id="KW-0812">Transmembrane</keyword>
<gene>
    <name evidence="2" type="ORF">HD599_001322</name>
</gene>
<dbReference type="EMBL" id="JACHMJ010000001">
    <property type="protein sequence ID" value="MBB5842999.1"/>
    <property type="molecule type" value="Genomic_DNA"/>
</dbReference>
<sequence length="116" mass="13177">MIAWWGWLLIWVGLVLLLLGVVALLGWRLVKRFFALLDDLMALTDKAAILDAVTQSDDPRPANAIAEDAAVVRERFGARMERRANRKAVRRQARIQRAKMITTAEVNPADYSFLKE</sequence>
<dbReference type="AlphaFoldDB" id="A0A841ANK2"/>
<proteinExistence type="predicted"/>